<proteinExistence type="inferred from homology"/>
<dbReference type="InterPro" id="IPR015943">
    <property type="entry name" value="WD40/YVTN_repeat-like_dom_sf"/>
</dbReference>
<dbReference type="InterPro" id="IPR044938">
    <property type="entry name" value="EDC4_C_sf"/>
</dbReference>
<feature type="compositionally biased region" description="Low complexity" evidence="6">
    <location>
        <begin position="891"/>
        <end position="901"/>
    </location>
</feature>
<dbReference type="SUPFAM" id="SSF50978">
    <property type="entry name" value="WD40 repeat-like"/>
    <property type="match status" value="1"/>
</dbReference>
<dbReference type="Gene3D" id="1.10.220.100">
    <property type="entry name" value="conserved c-terminal region of ge- 1"/>
    <property type="match status" value="1"/>
</dbReference>
<feature type="compositionally biased region" description="Basic and acidic residues" evidence="6">
    <location>
        <begin position="915"/>
        <end position="928"/>
    </location>
</feature>
<feature type="compositionally biased region" description="Low complexity" evidence="6">
    <location>
        <begin position="1247"/>
        <end position="1272"/>
    </location>
</feature>
<feature type="compositionally biased region" description="Low complexity" evidence="6">
    <location>
        <begin position="158"/>
        <end position="176"/>
    </location>
</feature>
<feature type="compositionally biased region" description="Low complexity" evidence="6">
    <location>
        <begin position="333"/>
        <end position="348"/>
    </location>
</feature>
<dbReference type="InParanoid" id="A0A0H2RXK5"/>
<dbReference type="PANTHER" id="PTHR15598">
    <property type="entry name" value="ENHANCER OF MRNA-DECAPPING PROTEIN 4"/>
    <property type="match status" value="1"/>
</dbReference>
<keyword evidence="3" id="KW-0963">Cytoplasm</keyword>
<evidence type="ECO:0000256" key="5">
    <source>
        <dbReference type="ARBA" id="ARBA00022737"/>
    </source>
</evidence>
<keyword evidence="8" id="KW-1185">Reference proteome</keyword>
<feature type="compositionally biased region" description="Basic and acidic residues" evidence="6">
    <location>
        <begin position="937"/>
        <end position="956"/>
    </location>
</feature>
<feature type="region of interest" description="Disordered" evidence="6">
    <location>
        <begin position="859"/>
        <end position="965"/>
    </location>
</feature>
<gene>
    <name evidence="7" type="ORF">SCHPADRAFT_903532</name>
</gene>
<feature type="compositionally biased region" description="Pro residues" evidence="6">
    <location>
        <begin position="881"/>
        <end position="890"/>
    </location>
</feature>
<evidence type="ECO:0000313" key="8">
    <source>
        <dbReference type="Proteomes" id="UP000053477"/>
    </source>
</evidence>
<evidence type="ECO:0000256" key="2">
    <source>
        <dbReference type="ARBA" id="ARBA00009639"/>
    </source>
</evidence>
<name>A0A0H2RXK5_9AGAM</name>
<dbReference type="Proteomes" id="UP000053477">
    <property type="component" value="Unassembled WGS sequence"/>
</dbReference>
<feature type="compositionally biased region" description="Polar residues" evidence="6">
    <location>
        <begin position="71"/>
        <end position="95"/>
    </location>
</feature>
<evidence type="ECO:0000256" key="6">
    <source>
        <dbReference type="SAM" id="MobiDB-lite"/>
    </source>
</evidence>
<reference evidence="7 8" key="1">
    <citation type="submission" date="2015-04" db="EMBL/GenBank/DDBJ databases">
        <title>Complete genome sequence of Schizopora paradoxa KUC8140, a cosmopolitan wood degrader in East Asia.</title>
        <authorList>
            <consortium name="DOE Joint Genome Institute"/>
            <person name="Min B."/>
            <person name="Park H."/>
            <person name="Jang Y."/>
            <person name="Kim J.-J."/>
            <person name="Kim K.H."/>
            <person name="Pangilinan J."/>
            <person name="Lipzen A."/>
            <person name="Riley R."/>
            <person name="Grigoriev I.V."/>
            <person name="Spatafora J.W."/>
            <person name="Choi I.-G."/>
        </authorList>
    </citation>
    <scope>NUCLEOTIDE SEQUENCE [LARGE SCALE GENOMIC DNA]</scope>
    <source>
        <strain evidence="7 8">KUC8140</strain>
    </source>
</reference>
<dbReference type="STRING" id="27342.A0A0H2RXK5"/>
<evidence type="ECO:0000256" key="1">
    <source>
        <dbReference type="ARBA" id="ARBA00004201"/>
    </source>
</evidence>
<feature type="compositionally biased region" description="Low complexity" evidence="6">
    <location>
        <begin position="113"/>
        <end position="125"/>
    </location>
</feature>
<dbReference type="InterPro" id="IPR045152">
    <property type="entry name" value="EDC4-like"/>
</dbReference>
<evidence type="ECO:0000313" key="7">
    <source>
        <dbReference type="EMBL" id="KLO14218.1"/>
    </source>
</evidence>
<protein>
    <recommendedName>
        <fullName evidence="9">Enhancer of mRNA-decapping protein 4 WD40 repeat region domain-containing protein</fullName>
    </recommendedName>
</protein>
<keyword evidence="5" id="KW-0677">Repeat</keyword>
<comment type="similarity">
    <text evidence="2">Belongs to the WD repeat EDC4 family.</text>
</comment>
<comment type="subcellular location">
    <subcellularLocation>
        <location evidence="1">Cytoplasm</location>
        <location evidence="1">P-body</location>
    </subcellularLocation>
</comment>
<feature type="compositionally biased region" description="Polar residues" evidence="6">
    <location>
        <begin position="409"/>
        <end position="421"/>
    </location>
</feature>
<dbReference type="InterPro" id="IPR036322">
    <property type="entry name" value="WD40_repeat_dom_sf"/>
</dbReference>
<sequence length="1418" mass="153852">MDRAANFNVLSLFSRGATPPQDGASPAHPPSQQSPQFQQSQQQPPQHVSPAQSYREPPPSSSPKSLDSLFRNLNSNSNAQPSGSSEVTPSATGNNPFRSVPVHPPSRSPPGTPMSSVTAASQSSGGSAGNPGNDRQSALLSLLGSTVAPSGNPPALPVPSSQQQQFVPQQQSSTPPNADQRARPSGNEAQGKFLLEQLMAGNIGSTSSFSDPPQPSYTTSNYPPQVYGPLPQDASRSREALYVPSQPEAPPVQPVPAQQQQQPPSPSRKSMFDFVSPFDALAATSQAKKRVDPAVLMTSDDSHDSTEDSSWTTVSDPKRKSVENLMDQLTRSQGPYPQPSQQQQQQHQYDLYNPESATPPPPEPAQLQPRGPLANVPLKPSQATSSPRASPPRGLPQRLQGRSGESPVHQPSGSGAVQNVTGPGMRDAGSPTRAAWKAGAQEQKRLVVPKTKLVMPPSPPMQSIVFDVSQNLESIQATRDCVRSTAIALVKVESQFLHGTTIGATHWVAYAMTRGRVRVISRSSGDRTLLQLPNVFGPTISVTDMAVFGNRLAGVTSDGGFVVWELPEVITDDVPGKLLVCIVPSNDFEPLHAVKWNPKDPDTLAVASDSNIYLLDIPDVSNVFRNMTITQADLPRASQIFPMTSPLVSFDFDANHQALATISEDSVLTLWSIPEKMPFWQQQIAGDGTPSSLTLLEAGVVIGRKNGTVFQLLPIMGDVVLSTITFVNGSKDDPDMFGHVTYDSRIQTLWVANNRRDGFIAFRVVFEMSTPSPGGDELIRGAYFEQVVEFVGPKPTINFVILTADADPTGEEANAACVAAKLPAGELALVAFAVHSSGVDQVLIRKEWYDQAFMSTTSKLPAYTPPTVPQPAPDNRQQRQGPPPVIPQPPQTISQPTPSAPIRLRSPASEEVEVEQNKEEARPHDVKGKGPKGKNVGWKDKDDSSGKEKEKEKGKAAETSVLSDSPLGVSLSKEIRKVEENLHTRIGRLIAKELDKQHQRLEETRANEQAQDFVRQEKILKLISTELTKNTTRVVETAVRGEVQNSVLPSLENITKTEVKMAVNNQMSKGLADSMSKTLGPELEKMLIKPEVANQIARNLANAVSPFVERSVKEVISKTLIPAYQAQSQAMHQDLSREIRSEITNLRKDVIAWQTDALRGQESLIRDMDQTIRNLAEQLKFMSMNMPTIQHVQQSIPPRTSPGASSSSYLPSSGSPMTSHHRNTNMGSMGPNYPQTFQQGPPPPMHGPWYGPGVTAAGQQAPVQQQSQQQVIPQPPPPPRTEEWDDTYLAVLGMQDVKQLRELLARSNPEVVMPTNGPGPLSQAVVLTLVHRLAAAVGETSPVDEAFKSTLWWLQRASTSLNINDPLISPYTGRVLPNVQSMLNTTKQRLALLPGGPQLVESTRLISDIQETLSRKPM</sequence>
<evidence type="ECO:0000256" key="4">
    <source>
        <dbReference type="ARBA" id="ARBA00022574"/>
    </source>
</evidence>
<organism evidence="7 8">
    <name type="scientific">Schizopora paradoxa</name>
    <dbReference type="NCBI Taxonomy" id="27342"/>
    <lineage>
        <taxon>Eukaryota</taxon>
        <taxon>Fungi</taxon>
        <taxon>Dikarya</taxon>
        <taxon>Basidiomycota</taxon>
        <taxon>Agaricomycotina</taxon>
        <taxon>Agaricomycetes</taxon>
        <taxon>Hymenochaetales</taxon>
        <taxon>Schizoporaceae</taxon>
        <taxon>Schizopora</taxon>
    </lineage>
</organism>
<dbReference type="PANTHER" id="PTHR15598:SF5">
    <property type="entry name" value="ENHANCER OF MRNA-DECAPPING PROTEIN 4"/>
    <property type="match status" value="1"/>
</dbReference>
<feature type="compositionally biased region" description="Low complexity" evidence="6">
    <location>
        <begin position="24"/>
        <end position="53"/>
    </location>
</feature>
<dbReference type="GO" id="GO:0031087">
    <property type="term" value="P:deadenylation-independent decapping of nuclear-transcribed mRNA"/>
    <property type="evidence" value="ECO:0007669"/>
    <property type="project" value="InterPro"/>
</dbReference>
<accession>A0A0H2RXK5</accession>
<dbReference type="EMBL" id="KQ085947">
    <property type="protein sequence ID" value="KLO14218.1"/>
    <property type="molecule type" value="Genomic_DNA"/>
</dbReference>
<feature type="compositionally biased region" description="Pro residues" evidence="6">
    <location>
        <begin position="102"/>
        <end position="112"/>
    </location>
</feature>
<dbReference type="Gene3D" id="2.130.10.10">
    <property type="entry name" value="YVTN repeat-like/Quinoprotein amine dehydrogenase"/>
    <property type="match status" value="1"/>
</dbReference>
<feature type="region of interest" description="Disordered" evidence="6">
    <location>
        <begin position="1"/>
        <end position="442"/>
    </location>
</feature>
<feature type="region of interest" description="Disordered" evidence="6">
    <location>
        <begin position="1193"/>
        <end position="1280"/>
    </location>
</feature>
<evidence type="ECO:0000256" key="3">
    <source>
        <dbReference type="ARBA" id="ARBA00022490"/>
    </source>
</evidence>
<dbReference type="GO" id="GO:0000932">
    <property type="term" value="C:P-body"/>
    <property type="evidence" value="ECO:0007669"/>
    <property type="project" value="UniProtKB-SubCell"/>
</dbReference>
<evidence type="ECO:0008006" key="9">
    <source>
        <dbReference type="Google" id="ProtNLM"/>
    </source>
</evidence>
<feature type="compositionally biased region" description="Low complexity" evidence="6">
    <location>
        <begin position="1201"/>
        <end position="1218"/>
    </location>
</feature>
<feature type="compositionally biased region" description="Pro residues" evidence="6">
    <location>
        <begin position="863"/>
        <end position="872"/>
    </location>
</feature>
<feature type="compositionally biased region" description="Polar residues" evidence="6">
    <location>
        <begin position="203"/>
        <end position="223"/>
    </location>
</feature>
<dbReference type="OrthoDB" id="21128at2759"/>
<keyword evidence="4" id="KW-0853">WD repeat</keyword>
<feature type="compositionally biased region" description="Polar residues" evidence="6">
    <location>
        <begin position="133"/>
        <end position="149"/>
    </location>
</feature>